<proteinExistence type="inferred from homology"/>
<dbReference type="EC" id="2.1.1.248" evidence="3"/>
<dbReference type="InterPro" id="IPR008031">
    <property type="entry name" value="MtmB_MeTrfase"/>
</dbReference>
<dbReference type="GO" id="GO:0032259">
    <property type="term" value="P:methylation"/>
    <property type="evidence" value="ECO:0007669"/>
    <property type="project" value="UniProtKB-KW"/>
</dbReference>
<dbReference type="Gene3D" id="3.20.20.460">
    <property type="entry name" value="Monomethylamine methyltransferase MtmB"/>
    <property type="match status" value="1"/>
</dbReference>
<comment type="similarity">
    <text evidence="2">Belongs to the monomethylamine methyltransferase family.</text>
</comment>
<accession>A0A1Y3GBK7</accession>
<comment type="pathway">
    <text evidence="1">One-carbon metabolism; methanogenesis from methylamine.</text>
</comment>
<dbReference type="Pfam" id="PF05369">
    <property type="entry name" value="MtmB"/>
    <property type="match status" value="1"/>
</dbReference>
<comment type="catalytic activity">
    <reaction evidence="5">
        <text>Co(I)-[methylamine-specific corrinoid protein] + methylamine + H(+) = methyl-Co(III)-[methylamine-specific corrinoid protein] + NH4(+)</text>
        <dbReference type="Rhea" id="RHEA:26059"/>
        <dbReference type="Rhea" id="RHEA-COMP:11120"/>
        <dbReference type="Rhea" id="RHEA-COMP:11121"/>
        <dbReference type="ChEBI" id="CHEBI:15378"/>
        <dbReference type="ChEBI" id="CHEBI:28938"/>
        <dbReference type="ChEBI" id="CHEBI:59338"/>
        <dbReference type="ChEBI" id="CHEBI:85033"/>
        <dbReference type="ChEBI" id="CHEBI:85035"/>
        <dbReference type="EC" id="2.1.1.248"/>
    </reaction>
</comment>
<evidence type="ECO:0000256" key="5">
    <source>
        <dbReference type="ARBA" id="ARBA00047505"/>
    </source>
</evidence>
<name>A0A1Y3GBK7_9EURY</name>
<evidence type="ECO:0000256" key="4">
    <source>
        <dbReference type="ARBA" id="ARBA00022774"/>
    </source>
</evidence>
<comment type="caution">
    <text evidence="6">The sequence shown here is derived from an EMBL/GenBank/DDBJ whole genome shotgun (WGS) entry which is preliminary data.</text>
</comment>
<evidence type="ECO:0000313" key="6">
    <source>
        <dbReference type="EMBL" id="OUJ18808.1"/>
    </source>
</evidence>
<protein>
    <recommendedName>
        <fullName evidence="3">[methylamine--corrinoid protein] Co-methyltransferase</fullName>
        <ecNumber evidence="3">2.1.1.248</ecNumber>
    </recommendedName>
</protein>
<gene>
    <name evidence="6" type="ORF">AMET1_0459</name>
</gene>
<dbReference type="Proteomes" id="UP000195137">
    <property type="component" value="Unassembled WGS sequence"/>
</dbReference>
<dbReference type="GO" id="GO:0043852">
    <property type="term" value="F:monomethylamine methyltransferase activity"/>
    <property type="evidence" value="ECO:0007669"/>
    <property type="project" value="UniProtKB-EC"/>
</dbReference>
<organism evidence="6 7">
    <name type="scientific">Methanonatronarchaeum thermophilum</name>
    <dbReference type="NCBI Taxonomy" id="1927129"/>
    <lineage>
        <taxon>Archaea</taxon>
        <taxon>Methanobacteriati</taxon>
        <taxon>Methanobacteriota</taxon>
        <taxon>Methanonatronarchaeia</taxon>
        <taxon>Methanonatronarchaeales</taxon>
        <taxon>Methanonatronarchaeaceae</taxon>
        <taxon>Methanonatronarchaeum</taxon>
    </lineage>
</organism>
<reference evidence="6 7" key="1">
    <citation type="submission" date="2016-12" db="EMBL/GenBank/DDBJ databases">
        <title>Discovery of methanogenic haloarchaea.</title>
        <authorList>
            <person name="Sorokin D.Y."/>
            <person name="Makarova K.S."/>
            <person name="Abbas B."/>
            <person name="Ferrer M."/>
            <person name="Golyshin P.N."/>
        </authorList>
    </citation>
    <scope>NUCLEOTIDE SEQUENCE [LARGE SCALE GENOMIC DNA]</scope>
    <source>
        <strain evidence="6">AMET1</strain>
    </source>
</reference>
<dbReference type="EMBL" id="MRZU01000003">
    <property type="protein sequence ID" value="OUJ18808.1"/>
    <property type="molecule type" value="Genomic_DNA"/>
</dbReference>
<keyword evidence="7" id="KW-1185">Reference proteome</keyword>
<sequence length="245" mass="26488">MRQCDSHEVSQLNEVKIDDAALNMIASWIENNNTIMVEQMPLFGGYAGGLEETVLVDTVSHLASFTTLNGSWHLDGPIHVRWGITTSRETLAVAAHTAAAISENTDLLIGNQYYPISGPCTEMCLKEVAAQAMADTASGRSILSGSASAKGVLEDHTTAMETRCMAEAANAAAGMKTSKVNEVLNELVDEYTENLAEADATKDPNNTKLGTGKSLSQCYNIDDLTPTDEYWDVYNSVKTEIKEML</sequence>
<evidence type="ECO:0000313" key="7">
    <source>
        <dbReference type="Proteomes" id="UP000195137"/>
    </source>
</evidence>
<evidence type="ECO:0000256" key="2">
    <source>
        <dbReference type="ARBA" id="ARBA00009675"/>
    </source>
</evidence>
<evidence type="ECO:0000256" key="3">
    <source>
        <dbReference type="ARBA" id="ARBA00012853"/>
    </source>
</evidence>
<evidence type="ECO:0000256" key="1">
    <source>
        <dbReference type="ARBA" id="ARBA00005111"/>
    </source>
</evidence>
<keyword evidence="6" id="KW-0489">Methyltransferase</keyword>
<keyword evidence="6" id="KW-0808">Transferase</keyword>
<dbReference type="UniPathway" id="UPA00643"/>
<dbReference type="AlphaFoldDB" id="A0A1Y3GBK7"/>
<keyword evidence="4" id="KW-0669">Pyrrolysine</keyword>
<dbReference type="SUPFAM" id="SSF75098">
    <property type="entry name" value="Monomethylamine methyltransferase MtmB"/>
    <property type="match status" value="1"/>
</dbReference>
<dbReference type="InterPro" id="IPR036655">
    <property type="entry name" value="MtmB_sf"/>
</dbReference>